<evidence type="ECO:0000313" key="1">
    <source>
        <dbReference type="EMBL" id="KAF5819994.1"/>
    </source>
</evidence>
<proteinExistence type="predicted"/>
<gene>
    <name evidence="1" type="ORF">HanXRQr2_Chr02g0083891</name>
</gene>
<reference evidence="1" key="1">
    <citation type="journal article" date="2017" name="Nature">
        <title>The sunflower genome provides insights into oil metabolism, flowering and Asterid evolution.</title>
        <authorList>
            <person name="Badouin H."/>
            <person name="Gouzy J."/>
            <person name="Grassa C.J."/>
            <person name="Murat F."/>
            <person name="Staton S.E."/>
            <person name="Cottret L."/>
            <person name="Lelandais-Briere C."/>
            <person name="Owens G.L."/>
            <person name="Carrere S."/>
            <person name="Mayjonade B."/>
            <person name="Legrand L."/>
            <person name="Gill N."/>
            <person name="Kane N.C."/>
            <person name="Bowers J.E."/>
            <person name="Hubner S."/>
            <person name="Bellec A."/>
            <person name="Berard A."/>
            <person name="Berges H."/>
            <person name="Blanchet N."/>
            <person name="Boniface M.C."/>
            <person name="Brunel D."/>
            <person name="Catrice O."/>
            <person name="Chaidir N."/>
            <person name="Claudel C."/>
            <person name="Donnadieu C."/>
            <person name="Faraut T."/>
            <person name="Fievet G."/>
            <person name="Helmstetter N."/>
            <person name="King M."/>
            <person name="Knapp S.J."/>
            <person name="Lai Z."/>
            <person name="Le Paslier M.C."/>
            <person name="Lippi Y."/>
            <person name="Lorenzon L."/>
            <person name="Mandel J.R."/>
            <person name="Marage G."/>
            <person name="Marchand G."/>
            <person name="Marquand E."/>
            <person name="Bret-Mestries E."/>
            <person name="Morien E."/>
            <person name="Nambeesan S."/>
            <person name="Nguyen T."/>
            <person name="Pegot-Espagnet P."/>
            <person name="Pouilly N."/>
            <person name="Raftis F."/>
            <person name="Sallet E."/>
            <person name="Schiex T."/>
            <person name="Thomas J."/>
            <person name="Vandecasteele C."/>
            <person name="Vares D."/>
            <person name="Vear F."/>
            <person name="Vautrin S."/>
            <person name="Crespi M."/>
            <person name="Mangin B."/>
            <person name="Burke J.M."/>
            <person name="Salse J."/>
            <person name="Munos S."/>
            <person name="Vincourt P."/>
            <person name="Rieseberg L.H."/>
            <person name="Langlade N.B."/>
        </authorList>
    </citation>
    <scope>NUCLEOTIDE SEQUENCE</scope>
    <source>
        <tissue evidence="1">Leaves</tissue>
    </source>
</reference>
<evidence type="ECO:0000313" key="2">
    <source>
        <dbReference type="Proteomes" id="UP000215914"/>
    </source>
</evidence>
<name>A0A9K3P0Y3_HELAN</name>
<reference evidence="1" key="2">
    <citation type="submission" date="2020-06" db="EMBL/GenBank/DDBJ databases">
        <title>Helianthus annuus Genome sequencing and assembly Release 2.</title>
        <authorList>
            <person name="Gouzy J."/>
            <person name="Langlade N."/>
            <person name="Munos S."/>
        </authorList>
    </citation>
    <scope>NUCLEOTIDE SEQUENCE</scope>
    <source>
        <tissue evidence="1">Leaves</tissue>
    </source>
</reference>
<dbReference type="Gramene" id="mRNA:HanXRQr2_Chr02g0083891">
    <property type="protein sequence ID" value="mRNA:HanXRQr2_Chr02g0083891"/>
    <property type="gene ID" value="HanXRQr2_Chr02g0083891"/>
</dbReference>
<comment type="caution">
    <text evidence="1">The sequence shown here is derived from an EMBL/GenBank/DDBJ whole genome shotgun (WGS) entry which is preliminary data.</text>
</comment>
<accession>A0A9K3P0Y3</accession>
<keyword evidence="2" id="KW-1185">Reference proteome</keyword>
<dbReference type="EMBL" id="MNCJ02000317">
    <property type="protein sequence ID" value="KAF5819994.1"/>
    <property type="molecule type" value="Genomic_DNA"/>
</dbReference>
<protein>
    <submittedName>
        <fullName evidence="1">Uncharacterized protein</fullName>
    </submittedName>
</protein>
<organism evidence="1 2">
    <name type="scientific">Helianthus annuus</name>
    <name type="common">Common sunflower</name>
    <dbReference type="NCBI Taxonomy" id="4232"/>
    <lineage>
        <taxon>Eukaryota</taxon>
        <taxon>Viridiplantae</taxon>
        <taxon>Streptophyta</taxon>
        <taxon>Embryophyta</taxon>
        <taxon>Tracheophyta</taxon>
        <taxon>Spermatophyta</taxon>
        <taxon>Magnoliopsida</taxon>
        <taxon>eudicotyledons</taxon>
        <taxon>Gunneridae</taxon>
        <taxon>Pentapetalae</taxon>
        <taxon>asterids</taxon>
        <taxon>campanulids</taxon>
        <taxon>Asterales</taxon>
        <taxon>Asteraceae</taxon>
        <taxon>Asteroideae</taxon>
        <taxon>Heliantheae alliance</taxon>
        <taxon>Heliantheae</taxon>
        <taxon>Helianthus</taxon>
    </lineage>
</organism>
<dbReference type="Proteomes" id="UP000215914">
    <property type="component" value="Unassembled WGS sequence"/>
</dbReference>
<dbReference type="AlphaFoldDB" id="A0A9K3P0Y3"/>
<sequence length="43" mass="5346">MRIDHVLSDSKRMRQVMLQLERLYRQIVKKWDRLGNVTARIEY</sequence>